<name>A0A6J5PFH7_9CAUD</name>
<proteinExistence type="predicted"/>
<dbReference type="EMBL" id="LR797358">
    <property type="protein sequence ID" value="CAB4205123.1"/>
    <property type="molecule type" value="Genomic_DNA"/>
</dbReference>
<gene>
    <name evidence="2" type="ORF">UFOVP1276_39</name>
    <name evidence="3" type="ORF">UFOVP1403_27</name>
    <name evidence="4" type="ORF">UFOVP1507_11</name>
    <name evidence="1" type="ORF">UFOVP875_70</name>
</gene>
<dbReference type="EMBL" id="LR797223">
    <property type="protein sequence ID" value="CAB4195091.1"/>
    <property type="molecule type" value="Genomic_DNA"/>
</dbReference>
<dbReference type="EMBL" id="LR798457">
    <property type="protein sequence ID" value="CAB5238060.1"/>
    <property type="molecule type" value="Genomic_DNA"/>
</dbReference>
<accession>A0A6J5PFH7</accession>
<reference evidence="1" key="1">
    <citation type="submission" date="2020-04" db="EMBL/GenBank/DDBJ databases">
        <authorList>
            <person name="Chiriac C."/>
            <person name="Salcher M."/>
            <person name="Ghai R."/>
            <person name="Kavagutti S V."/>
        </authorList>
    </citation>
    <scope>NUCLEOTIDE SEQUENCE</scope>
</reference>
<evidence type="ECO:0000313" key="1">
    <source>
        <dbReference type="EMBL" id="CAB4168251.1"/>
    </source>
</evidence>
<evidence type="ECO:0000313" key="3">
    <source>
        <dbReference type="EMBL" id="CAB4205123.1"/>
    </source>
</evidence>
<organism evidence="1">
    <name type="scientific">uncultured Caudovirales phage</name>
    <dbReference type="NCBI Taxonomy" id="2100421"/>
    <lineage>
        <taxon>Viruses</taxon>
        <taxon>Duplodnaviria</taxon>
        <taxon>Heunggongvirae</taxon>
        <taxon>Uroviricota</taxon>
        <taxon>Caudoviricetes</taxon>
        <taxon>Peduoviridae</taxon>
        <taxon>Maltschvirus</taxon>
        <taxon>Maltschvirus maltsch</taxon>
    </lineage>
</organism>
<sequence length="106" mass="12254">MKTNTKPLIPRLIRVGNKRYSVEVIEALLDKQQLGRIQYGEQRIQIGMRNGVTNRKRSAADVRDSFWHELVHAILYDMGRHNLNRDEAFVLAFASRLSTAIDSARF</sequence>
<evidence type="ECO:0000313" key="4">
    <source>
        <dbReference type="EMBL" id="CAB5238060.1"/>
    </source>
</evidence>
<dbReference type="EMBL" id="LR796819">
    <property type="protein sequence ID" value="CAB4168251.1"/>
    <property type="molecule type" value="Genomic_DNA"/>
</dbReference>
<evidence type="ECO:0000313" key="2">
    <source>
        <dbReference type="EMBL" id="CAB4195091.1"/>
    </source>
</evidence>
<protein>
    <submittedName>
        <fullName evidence="1">Uncharacterized protein</fullName>
    </submittedName>
</protein>